<evidence type="ECO:0000256" key="14">
    <source>
        <dbReference type="ARBA" id="ARBA00022833"/>
    </source>
</evidence>
<comment type="cofactor">
    <cofactor evidence="3">
        <name>Zn(2+)</name>
        <dbReference type="ChEBI" id="CHEBI:29105"/>
    </cofactor>
</comment>
<evidence type="ECO:0000256" key="4">
    <source>
        <dbReference type="ARBA" id="ARBA00003485"/>
    </source>
</evidence>
<evidence type="ECO:0000256" key="12">
    <source>
        <dbReference type="ARBA" id="ARBA00022723"/>
    </source>
</evidence>
<evidence type="ECO:0000256" key="15">
    <source>
        <dbReference type="ARBA" id="ARBA00023027"/>
    </source>
</evidence>
<dbReference type="Gene3D" id="3.40.50.1970">
    <property type="match status" value="1"/>
</dbReference>
<dbReference type="EMBL" id="DTGR01000049">
    <property type="protein sequence ID" value="HHS28736.1"/>
    <property type="molecule type" value="Genomic_DNA"/>
</dbReference>
<keyword evidence="10 19" id="KW-0963">Cytoplasm</keyword>
<proteinExistence type="inferred from homology"/>
<feature type="binding site" evidence="19">
    <location>
        <position position="168"/>
    </location>
    <ligand>
        <name>NAD(+)</name>
        <dbReference type="ChEBI" id="CHEBI:57540"/>
    </ligand>
</feature>
<dbReference type="GO" id="GO:0009073">
    <property type="term" value="P:aromatic amino acid family biosynthetic process"/>
    <property type="evidence" value="ECO:0007669"/>
    <property type="project" value="UniProtKB-KW"/>
</dbReference>
<evidence type="ECO:0000256" key="19">
    <source>
        <dbReference type="HAMAP-Rule" id="MF_00110"/>
    </source>
</evidence>
<keyword evidence="14 19" id="KW-0862">Zinc</keyword>
<dbReference type="FunFam" id="3.40.50.1970:FF:000007">
    <property type="entry name" value="Pentafunctional AROM polypeptide"/>
    <property type="match status" value="1"/>
</dbReference>
<dbReference type="InterPro" id="IPR030960">
    <property type="entry name" value="DHQS/DOIS_N"/>
</dbReference>
<dbReference type="GO" id="GO:0000166">
    <property type="term" value="F:nucleotide binding"/>
    <property type="evidence" value="ECO:0007669"/>
    <property type="project" value="UniProtKB-KW"/>
</dbReference>
<reference evidence="22" key="1">
    <citation type="journal article" date="2020" name="mSystems">
        <title>Genome- and Community-Level Interaction Insights into Carbon Utilization and Element Cycling Functions of Hydrothermarchaeota in Hydrothermal Sediment.</title>
        <authorList>
            <person name="Zhou Z."/>
            <person name="Liu Y."/>
            <person name="Xu W."/>
            <person name="Pan J."/>
            <person name="Luo Z.H."/>
            <person name="Li M."/>
        </authorList>
    </citation>
    <scope>NUCLEOTIDE SEQUENCE [LARGE SCALE GENOMIC DNA]</scope>
    <source>
        <strain evidence="22">SpSt-767</strain>
    </source>
</reference>
<dbReference type="HAMAP" id="MF_00110">
    <property type="entry name" value="DHQ_synthase"/>
    <property type="match status" value="1"/>
</dbReference>
<keyword evidence="15 19" id="KW-0520">NAD</keyword>
<dbReference type="InterPro" id="IPR050071">
    <property type="entry name" value="Dehydroquinate_synthase"/>
</dbReference>
<evidence type="ECO:0000256" key="17">
    <source>
        <dbReference type="ARBA" id="ARBA00023239"/>
    </source>
</evidence>
<evidence type="ECO:0000256" key="11">
    <source>
        <dbReference type="ARBA" id="ARBA00022605"/>
    </source>
</evidence>
<keyword evidence="11 19" id="KW-0028">Amino-acid biosynthesis</keyword>
<evidence type="ECO:0000256" key="8">
    <source>
        <dbReference type="ARBA" id="ARBA00013031"/>
    </source>
</evidence>
<dbReference type="PANTHER" id="PTHR43622">
    <property type="entry name" value="3-DEHYDROQUINATE SYNTHASE"/>
    <property type="match status" value="1"/>
</dbReference>
<dbReference type="GO" id="GO:0003856">
    <property type="term" value="F:3-dehydroquinate synthase activity"/>
    <property type="evidence" value="ECO:0007669"/>
    <property type="project" value="UniProtKB-UniRule"/>
</dbReference>
<feature type="domain" description="3-dehydroquinate synthase N-terminal" evidence="20">
    <location>
        <begin position="94"/>
        <end position="203"/>
    </location>
</feature>
<dbReference type="UniPathway" id="UPA00053">
    <property type="reaction ID" value="UER00085"/>
</dbReference>
<dbReference type="InterPro" id="IPR016037">
    <property type="entry name" value="DHQ_synth_AroB"/>
</dbReference>
<comment type="cofactor">
    <cofactor evidence="2 19">
        <name>NAD(+)</name>
        <dbReference type="ChEBI" id="CHEBI:57540"/>
    </cofactor>
</comment>
<gene>
    <name evidence="19 22" type="primary">aroB</name>
    <name evidence="22" type="ORF">ENV52_03425</name>
</gene>
<feature type="binding site" evidence="19">
    <location>
        <begin position="131"/>
        <end position="135"/>
    </location>
    <ligand>
        <name>NAD(+)</name>
        <dbReference type="ChEBI" id="CHEBI:57540"/>
    </ligand>
</feature>
<dbReference type="PIRSF" id="PIRSF001455">
    <property type="entry name" value="DHQ_synth"/>
    <property type="match status" value="1"/>
</dbReference>
<dbReference type="Pfam" id="PF24621">
    <property type="entry name" value="DHQS_C"/>
    <property type="match status" value="1"/>
</dbReference>
<evidence type="ECO:0000256" key="7">
    <source>
        <dbReference type="ARBA" id="ARBA00005412"/>
    </source>
</evidence>
<dbReference type="GO" id="GO:0046872">
    <property type="term" value="F:metal ion binding"/>
    <property type="evidence" value="ECO:0007669"/>
    <property type="project" value="UniProtKB-KW"/>
</dbReference>
<evidence type="ECO:0000256" key="3">
    <source>
        <dbReference type="ARBA" id="ARBA00001947"/>
    </source>
</evidence>
<dbReference type="EC" id="4.2.3.4" evidence="8 19"/>
<keyword evidence="18 19" id="KW-0170">Cobalt</keyword>
<evidence type="ECO:0000256" key="18">
    <source>
        <dbReference type="ARBA" id="ARBA00023285"/>
    </source>
</evidence>
<comment type="cofactor">
    <cofactor evidence="19">
        <name>Co(2+)</name>
        <dbReference type="ChEBI" id="CHEBI:48828"/>
    </cofactor>
    <cofactor evidence="19">
        <name>Zn(2+)</name>
        <dbReference type="ChEBI" id="CHEBI:29105"/>
    </cofactor>
    <text evidence="19">Binds 1 divalent metal cation per subunit. Can use either Co(2+) or Zn(2+).</text>
</comment>
<comment type="similarity">
    <text evidence="7 19">Belongs to the sugar phosphate cyclases superfamily. Dehydroquinate synthase family.</text>
</comment>
<feature type="binding site" evidence="19">
    <location>
        <position position="210"/>
    </location>
    <ligand>
        <name>Zn(2+)</name>
        <dbReference type="ChEBI" id="CHEBI:29105"/>
    </ligand>
</feature>
<evidence type="ECO:0000259" key="21">
    <source>
        <dbReference type="Pfam" id="PF24621"/>
    </source>
</evidence>
<dbReference type="Pfam" id="PF01761">
    <property type="entry name" value="DHQ_synthase"/>
    <property type="match status" value="1"/>
</dbReference>
<comment type="subcellular location">
    <subcellularLocation>
        <location evidence="5 19">Cytoplasm</location>
    </subcellularLocation>
</comment>
<comment type="caution">
    <text evidence="22">The sequence shown here is derived from an EMBL/GenBank/DDBJ whole genome shotgun (WGS) entry which is preliminary data.</text>
</comment>
<feature type="binding site" evidence="19">
    <location>
        <position position="272"/>
    </location>
    <ligand>
        <name>Zn(2+)</name>
        <dbReference type="ChEBI" id="CHEBI:29105"/>
    </ligand>
</feature>
<organism evidence="22">
    <name type="scientific">Desulfobacca acetoxidans</name>
    <dbReference type="NCBI Taxonomy" id="60893"/>
    <lineage>
        <taxon>Bacteria</taxon>
        <taxon>Pseudomonadati</taxon>
        <taxon>Thermodesulfobacteriota</taxon>
        <taxon>Desulfobaccia</taxon>
        <taxon>Desulfobaccales</taxon>
        <taxon>Desulfobaccaceae</taxon>
        <taxon>Desulfobacca</taxon>
    </lineage>
</organism>
<accession>A0A7V6DP23</accession>
<feature type="binding site" evidence="19">
    <location>
        <begin position="155"/>
        <end position="156"/>
    </location>
    <ligand>
        <name>NAD(+)</name>
        <dbReference type="ChEBI" id="CHEBI:57540"/>
    </ligand>
</feature>
<protein>
    <recommendedName>
        <fullName evidence="9 19">3-dehydroquinate synthase</fullName>
        <shortName evidence="19">DHQS</shortName>
        <ecNumber evidence="8 19">4.2.3.4</ecNumber>
    </recommendedName>
</protein>
<comment type="caution">
    <text evidence="19">Lacks conserved residue(s) required for the propagation of feature annotation.</text>
</comment>
<feature type="binding site" evidence="19">
    <location>
        <begin position="195"/>
        <end position="198"/>
    </location>
    <ligand>
        <name>NAD(+)</name>
        <dbReference type="ChEBI" id="CHEBI:57540"/>
    </ligand>
</feature>
<dbReference type="GO" id="GO:0005737">
    <property type="term" value="C:cytoplasm"/>
    <property type="evidence" value="ECO:0007669"/>
    <property type="project" value="UniProtKB-SubCell"/>
</dbReference>
<dbReference type="InterPro" id="IPR056179">
    <property type="entry name" value="DHQS_C"/>
</dbReference>
<comment type="function">
    <text evidence="4 19">Catalyzes the conversion of 3-deoxy-D-arabino-heptulosonate 7-phosphate (DAHP) to dehydroquinate (DHQ).</text>
</comment>
<name>A0A7V6DP23_9BACT</name>
<dbReference type="AlphaFoldDB" id="A0A7V6DP23"/>
<dbReference type="SUPFAM" id="SSF56796">
    <property type="entry name" value="Dehydroquinate synthase-like"/>
    <property type="match status" value="1"/>
</dbReference>
<dbReference type="Gene3D" id="1.20.1090.10">
    <property type="entry name" value="Dehydroquinate synthase-like - alpha domain"/>
    <property type="match status" value="1"/>
</dbReference>
<sequence length="385" mass="41714">MPLPQPIRRSYAGNQDAHARGLGLREIFLDLAGRDESHRLLLGPGLRRQLGRLLASLQLPPRVFVSTDLRVGQLYGQEVVAALSREGYTVTLLILPQGERAKSWATVQRLARQLLGGGAHRGTALIALGGGVVGDTTGFLASIYLRGVPLIQVPTTLLAMVDASIGGKTAINLPEGKNLLGTFYQPRLVVIDPEFLATLPPKERLNGLAEVLKAGFIRDRELLSQLSREGLGIFQHPDELQEVIYRAAHIKAAIVAADSREQDLRRLLNFGHTLGHALEAASGFKLPHGRAVALGMLMALPLSEQLAGLPGEESRWGRELLAGFGYSRKLPPLDRKAVMDALTLDKKRLETGLVFVLLKHLGEAVVRENVPLSLAKEAVAEVFGT</sequence>
<dbReference type="InterPro" id="IPR030963">
    <property type="entry name" value="DHQ_synth_fam"/>
</dbReference>
<evidence type="ECO:0000256" key="6">
    <source>
        <dbReference type="ARBA" id="ARBA00004661"/>
    </source>
</evidence>
<dbReference type="CDD" id="cd08195">
    <property type="entry name" value="DHQS"/>
    <property type="match status" value="1"/>
</dbReference>
<evidence type="ECO:0000256" key="10">
    <source>
        <dbReference type="ARBA" id="ARBA00022490"/>
    </source>
</evidence>
<feature type="binding site" evidence="19">
    <location>
        <position position="288"/>
    </location>
    <ligand>
        <name>Zn(2+)</name>
        <dbReference type="ChEBI" id="CHEBI:29105"/>
    </ligand>
</feature>
<comment type="catalytic activity">
    <reaction evidence="1 19">
        <text>7-phospho-2-dehydro-3-deoxy-D-arabino-heptonate = 3-dehydroquinate + phosphate</text>
        <dbReference type="Rhea" id="RHEA:21968"/>
        <dbReference type="ChEBI" id="CHEBI:32364"/>
        <dbReference type="ChEBI" id="CHEBI:43474"/>
        <dbReference type="ChEBI" id="CHEBI:58394"/>
        <dbReference type="EC" id="4.2.3.4"/>
    </reaction>
</comment>
<dbReference type="NCBIfam" id="TIGR01357">
    <property type="entry name" value="aroB"/>
    <property type="match status" value="1"/>
</dbReference>
<keyword evidence="13 19" id="KW-0547">Nucleotide-binding</keyword>
<evidence type="ECO:0000256" key="16">
    <source>
        <dbReference type="ARBA" id="ARBA00023141"/>
    </source>
</evidence>
<comment type="pathway">
    <text evidence="6 19">Metabolic intermediate biosynthesis; chorismate biosynthesis; chorismate from D-erythrose 4-phosphate and phosphoenolpyruvate: step 2/7.</text>
</comment>
<dbReference type="PANTHER" id="PTHR43622:SF7">
    <property type="entry name" value="3-DEHYDROQUINATE SYNTHASE, CHLOROPLASTIC"/>
    <property type="match status" value="1"/>
</dbReference>
<dbReference type="GO" id="GO:0008652">
    <property type="term" value="P:amino acid biosynthetic process"/>
    <property type="evidence" value="ECO:0007669"/>
    <property type="project" value="UniProtKB-KW"/>
</dbReference>
<evidence type="ECO:0000256" key="9">
    <source>
        <dbReference type="ARBA" id="ARBA00017684"/>
    </source>
</evidence>
<keyword evidence="16 19" id="KW-0057">Aromatic amino acid biosynthesis</keyword>
<evidence type="ECO:0000256" key="1">
    <source>
        <dbReference type="ARBA" id="ARBA00001393"/>
    </source>
</evidence>
<feature type="domain" description="3-dehydroquinate synthase C-terminal" evidence="21">
    <location>
        <begin position="207"/>
        <end position="347"/>
    </location>
</feature>
<dbReference type="GO" id="GO:0009423">
    <property type="term" value="P:chorismate biosynthetic process"/>
    <property type="evidence" value="ECO:0007669"/>
    <property type="project" value="UniProtKB-UniRule"/>
</dbReference>
<evidence type="ECO:0000259" key="20">
    <source>
        <dbReference type="Pfam" id="PF01761"/>
    </source>
</evidence>
<keyword evidence="12 19" id="KW-0479">Metal-binding</keyword>
<evidence type="ECO:0000256" key="2">
    <source>
        <dbReference type="ARBA" id="ARBA00001911"/>
    </source>
</evidence>
<evidence type="ECO:0000256" key="5">
    <source>
        <dbReference type="ARBA" id="ARBA00004496"/>
    </source>
</evidence>
<keyword evidence="17 19" id="KW-0456">Lyase</keyword>
<evidence type="ECO:0000256" key="13">
    <source>
        <dbReference type="ARBA" id="ARBA00022741"/>
    </source>
</evidence>
<evidence type="ECO:0000313" key="22">
    <source>
        <dbReference type="EMBL" id="HHS28736.1"/>
    </source>
</evidence>
<feature type="binding site" evidence="19">
    <location>
        <position position="177"/>
    </location>
    <ligand>
        <name>NAD(+)</name>
        <dbReference type="ChEBI" id="CHEBI:57540"/>
    </ligand>
</feature>